<feature type="non-terminal residue" evidence="1">
    <location>
        <position position="91"/>
    </location>
</feature>
<proteinExistence type="predicted"/>
<evidence type="ECO:0000313" key="1">
    <source>
        <dbReference type="EMBL" id="SVD62041.1"/>
    </source>
</evidence>
<gene>
    <name evidence="1" type="ORF">METZ01_LOCUS414895</name>
</gene>
<sequence>MIDELREDFDDLMERANEAAVRLDAKTLDIVTDAIDSWSTKLREVEPNEEFLTHVRAGLVHFRELCRFVGETLHDAMTSASTEGEEPTKSA</sequence>
<reference evidence="1" key="1">
    <citation type="submission" date="2018-05" db="EMBL/GenBank/DDBJ databases">
        <authorList>
            <person name="Lanie J.A."/>
            <person name="Ng W.-L."/>
            <person name="Kazmierczak K.M."/>
            <person name="Andrzejewski T.M."/>
            <person name="Davidsen T.M."/>
            <person name="Wayne K.J."/>
            <person name="Tettelin H."/>
            <person name="Glass J.I."/>
            <person name="Rusch D."/>
            <person name="Podicherti R."/>
            <person name="Tsui H.-C.T."/>
            <person name="Winkler M.E."/>
        </authorList>
    </citation>
    <scope>NUCLEOTIDE SEQUENCE</scope>
</reference>
<dbReference type="AlphaFoldDB" id="A0A382WVI2"/>
<name>A0A382WVI2_9ZZZZ</name>
<dbReference type="EMBL" id="UINC01162337">
    <property type="protein sequence ID" value="SVD62041.1"/>
    <property type="molecule type" value="Genomic_DNA"/>
</dbReference>
<accession>A0A382WVI2</accession>
<protein>
    <submittedName>
        <fullName evidence="1">Uncharacterized protein</fullName>
    </submittedName>
</protein>
<organism evidence="1">
    <name type="scientific">marine metagenome</name>
    <dbReference type="NCBI Taxonomy" id="408172"/>
    <lineage>
        <taxon>unclassified sequences</taxon>
        <taxon>metagenomes</taxon>
        <taxon>ecological metagenomes</taxon>
    </lineage>
</organism>